<evidence type="ECO:0000313" key="6">
    <source>
        <dbReference type="Proteomes" id="UP001231941"/>
    </source>
</evidence>
<reference evidence="5 6" key="1">
    <citation type="submission" date="2023-08" db="EMBL/GenBank/DDBJ databases">
        <authorList>
            <person name="Park J.-S."/>
        </authorList>
    </citation>
    <scope>NUCLEOTIDE SEQUENCE [LARGE SCALE GENOMIC DNA]</scope>
    <source>
        <strain evidence="5 6">2205SS18-9</strain>
    </source>
</reference>
<evidence type="ECO:0000256" key="2">
    <source>
        <dbReference type="ARBA" id="ARBA00023315"/>
    </source>
</evidence>
<dbReference type="InterPro" id="IPR016181">
    <property type="entry name" value="Acyl_CoA_acyltransferase"/>
</dbReference>
<evidence type="ECO:0000313" key="5">
    <source>
        <dbReference type="EMBL" id="MDP5276282.1"/>
    </source>
</evidence>
<proteinExistence type="inferred from homology"/>
<dbReference type="SUPFAM" id="SSF55729">
    <property type="entry name" value="Acyl-CoA N-acyltransferases (Nat)"/>
    <property type="match status" value="1"/>
</dbReference>
<dbReference type="InterPro" id="IPR051531">
    <property type="entry name" value="N-acetyltransferase"/>
</dbReference>
<sequence length="173" mass="20254">MTIFCETNRLFLRSVQLEDSALIAKWKSDELLKKMSIGLNTVITEQNQQEDIHKSIELKQPYYIITIKNLNKSIGYVRLNWMDDTNYFGWLRFGLGEERGHGYAKEALYSYIEKVFKSGTKRIDAEVYEFNKISFNLLQSIGFMHEGTRRKAYYSNNVFSDVHTLGLLQSDLK</sequence>
<evidence type="ECO:0000256" key="3">
    <source>
        <dbReference type="ARBA" id="ARBA00038502"/>
    </source>
</evidence>
<dbReference type="EC" id="2.-.-.-" evidence="5"/>
<name>A0ABT9J3S5_9BACL</name>
<keyword evidence="1 5" id="KW-0808">Transferase</keyword>
<accession>A0ABT9J3S5</accession>
<keyword evidence="2" id="KW-0012">Acyltransferase</keyword>
<dbReference type="PANTHER" id="PTHR43792">
    <property type="entry name" value="GNAT FAMILY, PUTATIVE (AFU_ORTHOLOGUE AFUA_3G00765)-RELATED-RELATED"/>
    <property type="match status" value="1"/>
</dbReference>
<dbReference type="Gene3D" id="3.40.630.30">
    <property type="match status" value="1"/>
</dbReference>
<dbReference type="InterPro" id="IPR000182">
    <property type="entry name" value="GNAT_dom"/>
</dbReference>
<keyword evidence="6" id="KW-1185">Reference proteome</keyword>
<protein>
    <submittedName>
        <fullName evidence="5">GNAT family protein</fullName>
        <ecNumber evidence="5">2.-.-.-</ecNumber>
    </submittedName>
</protein>
<gene>
    <name evidence="5" type="ORF">Q5Y73_19475</name>
</gene>
<dbReference type="PROSITE" id="PS51186">
    <property type="entry name" value="GNAT"/>
    <property type="match status" value="1"/>
</dbReference>
<dbReference type="EMBL" id="JAVAMP010000013">
    <property type="protein sequence ID" value="MDP5276282.1"/>
    <property type="molecule type" value="Genomic_DNA"/>
</dbReference>
<organism evidence="5 6">
    <name type="scientific">Chengkuizengella axinellae</name>
    <dbReference type="NCBI Taxonomy" id="3064388"/>
    <lineage>
        <taxon>Bacteria</taxon>
        <taxon>Bacillati</taxon>
        <taxon>Bacillota</taxon>
        <taxon>Bacilli</taxon>
        <taxon>Bacillales</taxon>
        <taxon>Paenibacillaceae</taxon>
        <taxon>Chengkuizengella</taxon>
    </lineage>
</organism>
<dbReference type="PANTHER" id="PTHR43792:SF8">
    <property type="entry name" value="[RIBOSOMAL PROTEIN US5]-ALANINE N-ACETYLTRANSFERASE"/>
    <property type="match status" value="1"/>
</dbReference>
<comment type="caution">
    <text evidence="5">The sequence shown here is derived from an EMBL/GenBank/DDBJ whole genome shotgun (WGS) entry which is preliminary data.</text>
</comment>
<dbReference type="GO" id="GO:0016740">
    <property type="term" value="F:transferase activity"/>
    <property type="evidence" value="ECO:0007669"/>
    <property type="project" value="UniProtKB-KW"/>
</dbReference>
<evidence type="ECO:0000259" key="4">
    <source>
        <dbReference type="PROSITE" id="PS51186"/>
    </source>
</evidence>
<dbReference type="Pfam" id="PF13302">
    <property type="entry name" value="Acetyltransf_3"/>
    <property type="match status" value="1"/>
</dbReference>
<evidence type="ECO:0000256" key="1">
    <source>
        <dbReference type="ARBA" id="ARBA00022679"/>
    </source>
</evidence>
<comment type="similarity">
    <text evidence="3">Belongs to the acetyltransferase family. RimJ subfamily.</text>
</comment>
<dbReference type="RefSeq" id="WP_305993592.1">
    <property type="nucleotide sequence ID" value="NZ_JAVAMP010000013.1"/>
</dbReference>
<dbReference type="Proteomes" id="UP001231941">
    <property type="component" value="Unassembled WGS sequence"/>
</dbReference>
<feature type="domain" description="N-acetyltransferase" evidence="4">
    <location>
        <begin position="10"/>
        <end position="166"/>
    </location>
</feature>